<sequence>MKTYIPKIVITQQPGTDKPCFENEDGEMFMLIEDNFDNSNNQPADNYQLMVNNRT</sequence>
<name>A0ABW5Y983_9SPHI</name>
<gene>
    <name evidence="1" type="ORF">ACFS5N_04915</name>
</gene>
<keyword evidence="2" id="KW-1185">Reference proteome</keyword>
<reference evidence="2" key="1">
    <citation type="journal article" date="2019" name="Int. J. Syst. Evol. Microbiol.">
        <title>The Global Catalogue of Microorganisms (GCM) 10K type strain sequencing project: providing services to taxonomists for standard genome sequencing and annotation.</title>
        <authorList>
            <consortium name="The Broad Institute Genomics Platform"/>
            <consortium name="The Broad Institute Genome Sequencing Center for Infectious Disease"/>
            <person name="Wu L."/>
            <person name="Ma J."/>
        </authorList>
    </citation>
    <scope>NUCLEOTIDE SEQUENCE [LARGE SCALE GENOMIC DNA]</scope>
    <source>
        <strain evidence="2">KCTC 22437</strain>
    </source>
</reference>
<comment type="caution">
    <text evidence="1">The sequence shown here is derived from an EMBL/GenBank/DDBJ whole genome shotgun (WGS) entry which is preliminary data.</text>
</comment>
<dbReference type="Proteomes" id="UP001597557">
    <property type="component" value="Unassembled WGS sequence"/>
</dbReference>
<evidence type="ECO:0000313" key="2">
    <source>
        <dbReference type="Proteomes" id="UP001597557"/>
    </source>
</evidence>
<accession>A0ABW5Y983</accession>
<dbReference type="RefSeq" id="WP_377182823.1">
    <property type="nucleotide sequence ID" value="NZ_JBHUPD010000001.1"/>
</dbReference>
<protein>
    <submittedName>
        <fullName evidence="1">Uncharacterized protein</fullName>
    </submittedName>
</protein>
<dbReference type="EMBL" id="JBHUPD010000001">
    <property type="protein sequence ID" value="MFD2871796.1"/>
    <property type="molecule type" value="Genomic_DNA"/>
</dbReference>
<evidence type="ECO:0000313" key="1">
    <source>
        <dbReference type="EMBL" id="MFD2871796.1"/>
    </source>
</evidence>
<proteinExistence type="predicted"/>
<organism evidence="1 2">
    <name type="scientific">Mucilaginibacter ximonensis</name>
    <dbReference type="NCBI Taxonomy" id="538021"/>
    <lineage>
        <taxon>Bacteria</taxon>
        <taxon>Pseudomonadati</taxon>
        <taxon>Bacteroidota</taxon>
        <taxon>Sphingobacteriia</taxon>
        <taxon>Sphingobacteriales</taxon>
        <taxon>Sphingobacteriaceae</taxon>
        <taxon>Mucilaginibacter</taxon>
    </lineage>
</organism>